<proteinExistence type="predicted"/>
<sequence>MEELTKACKLLDSALERYYNACVALELEVYHDFAQVDLHGTFLENLADKLSKSMSHQKRLKQSEMALCRVRNHSPSFVPISALPPEVLIRIFNMLHSCCFESRKKLQLAVPVYPDTLAWVCSRWRRIAISSRVLWSHIDLSPCKGHNQRLLSRGNTFASRSAQLPLDLHIGGSDGPCSSENLARFCAEIGMRVRSLKVFSPDADRFKEIYTPVFNACFMHCGPGILEHLAVWGESSRYSFIWSARENNYLQEFTTNTQTKAIRSHIDELLIGVRVLDLGVNCIPPESRAYCGLVELHLMGSDRDMRFTEAQFLRILAASPKLRILHLDVSIRDASTSPPRVQLNELDVLFLSWAEDKTNLIRLLYPGAPSLKLILDARNRLSMSRSAATEFIKLFERSNVTELYVHHIMGTPGCGEALFNPFHLLELAPHLQTLAISGIDINRSFRRLTNHPGSILNTARLLHTLHLAEASIDWISCLELVRTYGVQEITIWDCTLYKIEGDSRIQQDQEVIRSIFADMCPETRILKDSILKLAGVHEEK</sequence>
<protein>
    <recommendedName>
        <fullName evidence="3">F-box domain-containing protein</fullName>
    </recommendedName>
</protein>
<organism evidence="1 2">
    <name type="scientific">Rhizoctonia solani</name>
    <dbReference type="NCBI Taxonomy" id="456999"/>
    <lineage>
        <taxon>Eukaryota</taxon>
        <taxon>Fungi</taxon>
        <taxon>Dikarya</taxon>
        <taxon>Basidiomycota</taxon>
        <taxon>Agaricomycotina</taxon>
        <taxon>Agaricomycetes</taxon>
        <taxon>Cantharellales</taxon>
        <taxon>Ceratobasidiaceae</taxon>
        <taxon>Rhizoctonia</taxon>
    </lineage>
</organism>
<dbReference type="Gene3D" id="1.20.1280.50">
    <property type="match status" value="1"/>
</dbReference>
<gene>
    <name evidence="1" type="ORF">RDB_LOCUS161400</name>
</gene>
<comment type="caution">
    <text evidence="1">The sequence shown here is derived from an EMBL/GenBank/DDBJ whole genome shotgun (WGS) entry which is preliminary data.</text>
</comment>
<dbReference type="Proteomes" id="UP000663846">
    <property type="component" value="Unassembled WGS sequence"/>
</dbReference>
<name>A0A8H3BPX6_9AGAM</name>
<dbReference type="AlphaFoldDB" id="A0A8H3BPX6"/>
<evidence type="ECO:0008006" key="3">
    <source>
        <dbReference type="Google" id="ProtNLM"/>
    </source>
</evidence>
<evidence type="ECO:0000313" key="2">
    <source>
        <dbReference type="Proteomes" id="UP000663846"/>
    </source>
</evidence>
<accession>A0A8H3BPX6</accession>
<reference evidence="1" key="1">
    <citation type="submission" date="2021-01" db="EMBL/GenBank/DDBJ databases">
        <authorList>
            <person name="Kaushik A."/>
        </authorList>
    </citation>
    <scope>NUCLEOTIDE SEQUENCE</scope>
    <source>
        <strain evidence="1">AG1-1C</strain>
    </source>
</reference>
<dbReference type="EMBL" id="CAJMWS010000768">
    <property type="protein sequence ID" value="CAE6462122.1"/>
    <property type="molecule type" value="Genomic_DNA"/>
</dbReference>
<evidence type="ECO:0000313" key="1">
    <source>
        <dbReference type="EMBL" id="CAE6462122.1"/>
    </source>
</evidence>